<protein>
    <submittedName>
        <fullName evidence="1">Uncharacterized protein</fullName>
    </submittedName>
</protein>
<keyword evidence="2" id="KW-1185">Reference proteome</keyword>
<organism evidence="1 2">
    <name type="scientific">Erpetoichthys calabaricus</name>
    <name type="common">Rope fish</name>
    <name type="synonym">Calamoichthys calabaricus</name>
    <dbReference type="NCBI Taxonomy" id="27687"/>
    <lineage>
        <taxon>Eukaryota</taxon>
        <taxon>Metazoa</taxon>
        <taxon>Chordata</taxon>
        <taxon>Craniata</taxon>
        <taxon>Vertebrata</taxon>
        <taxon>Euteleostomi</taxon>
        <taxon>Actinopterygii</taxon>
        <taxon>Polypteriformes</taxon>
        <taxon>Polypteridae</taxon>
        <taxon>Erpetoichthys</taxon>
    </lineage>
</organism>
<evidence type="ECO:0000313" key="1">
    <source>
        <dbReference type="Ensembl" id="ENSECRP00000019735.1"/>
    </source>
</evidence>
<dbReference type="Ensembl" id="ENSECRT00000020143.1">
    <property type="protein sequence ID" value="ENSECRP00000019735.1"/>
    <property type="gene ID" value="ENSECRG00000013209.1"/>
</dbReference>
<dbReference type="GeneTree" id="ENSGT00960000187150"/>
<proteinExistence type="predicted"/>
<reference evidence="1" key="3">
    <citation type="submission" date="2025-09" db="UniProtKB">
        <authorList>
            <consortium name="Ensembl"/>
        </authorList>
    </citation>
    <scope>IDENTIFICATION</scope>
</reference>
<reference evidence="1" key="2">
    <citation type="submission" date="2025-08" db="UniProtKB">
        <authorList>
            <consortium name="Ensembl"/>
        </authorList>
    </citation>
    <scope>IDENTIFICATION</scope>
</reference>
<sequence length="127" mass="14020">VALLMEATLPRTGLAVAIQMAVYLFHRGKLLRTHGALVLFIGMSLVNMTEQRTLIGKNIRTVDALQIRLLGELRVATNNMLLKLLSLAEGLLAIITHEQSLLMLMGERLYHPAQRLVSAKIGSHLSL</sequence>
<accession>A0A8C4SNM0</accession>
<reference evidence="1" key="1">
    <citation type="submission" date="2021-06" db="EMBL/GenBank/DDBJ databases">
        <authorList>
            <consortium name="Wellcome Sanger Institute Data Sharing"/>
        </authorList>
    </citation>
    <scope>NUCLEOTIDE SEQUENCE [LARGE SCALE GENOMIC DNA]</scope>
</reference>
<dbReference type="AlphaFoldDB" id="A0A8C4SNM0"/>
<name>A0A8C4SNM0_ERPCA</name>
<dbReference type="Proteomes" id="UP000694620">
    <property type="component" value="Chromosome 9"/>
</dbReference>
<evidence type="ECO:0000313" key="2">
    <source>
        <dbReference type="Proteomes" id="UP000694620"/>
    </source>
</evidence>